<comment type="caution">
    <text evidence="3">The sequence shown here is derived from an EMBL/GenBank/DDBJ whole genome shotgun (WGS) entry which is preliminary data.</text>
</comment>
<dbReference type="RefSeq" id="WP_189259701.1">
    <property type="nucleotide sequence ID" value="NZ_BMRE01000086.1"/>
</dbReference>
<name>A0ABQ2VHM6_9PSEU</name>
<dbReference type="InterPro" id="IPR017520">
    <property type="entry name" value="CHP03086"/>
</dbReference>
<organism evidence="3 4">
    <name type="scientific">Lentzea flava</name>
    <dbReference type="NCBI Taxonomy" id="103732"/>
    <lineage>
        <taxon>Bacteria</taxon>
        <taxon>Bacillati</taxon>
        <taxon>Actinomycetota</taxon>
        <taxon>Actinomycetes</taxon>
        <taxon>Pseudonocardiales</taxon>
        <taxon>Pseudonocardiaceae</taxon>
        <taxon>Lentzea</taxon>
    </lineage>
</organism>
<proteinExistence type="predicted"/>
<feature type="domain" description="Mycothiol-dependent maleylpyruvate isomerase metal-binding" evidence="1">
    <location>
        <begin position="127"/>
        <end position="246"/>
    </location>
</feature>
<dbReference type="EMBL" id="BMRE01000086">
    <property type="protein sequence ID" value="GGU83620.1"/>
    <property type="molecule type" value="Genomic_DNA"/>
</dbReference>
<dbReference type="Gene3D" id="1.20.120.450">
    <property type="entry name" value="dinb family like domain"/>
    <property type="match status" value="1"/>
</dbReference>
<evidence type="ECO:0000313" key="3">
    <source>
        <dbReference type="EMBL" id="GGU83620.1"/>
    </source>
</evidence>
<dbReference type="InterPro" id="IPR024344">
    <property type="entry name" value="MDMPI_metal-binding"/>
</dbReference>
<dbReference type="InterPro" id="IPR037401">
    <property type="entry name" value="SnoaL-like"/>
</dbReference>
<sequence length="306" mass="32443">MNPREIVQRYYEAWAGHAGDMTGVALAEDFTFRGPVASFDSADGFRAMAKQAGAAVREFTVRRQFSDGDVVCSIIDWRMGPVAELMTAAELLTVRDGEIVSGELIYDPRALLRAGDLVDLVERGYDAAVRLLARVESFEAPSPCAGWTVRQVANHLVGGLVLLTRIAEGETVPQHEFNAQATADTDNLGDDPAAALRTVADRSLAALRAPGTLDRTFPFMGGTELPGVALANICLLESVVHGWDIARGAGLGFEVDEDLVAATREFAQVTVTDESRSAGRFGPAVAAPPDASAFASLLGHLGRSAG</sequence>
<dbReference type="SUPFAM" id="SSF54427">
    <property type="entry name" value="NTF2-like"/>
    <property type="match status" value="1"/>
</dbReference>
<dbReference type="SUPFAM" id="SSF109854">
    <property type="entry name" value="DinB/YfiT-like putative metalloenzymes"/>
    <property type="match status" value="1"/>
</dbReference>
<dbReference type="InterPro" id="IPR034660">
    <property type="entry name" value="DinB/YfiT-like"/>
</dbReference>
<evidence type="ECO:0008006" key="5">
    <source>
        <dbReference type="Google" id="ProtNLM"/>
    </source>
</evidence>
<dbReference type="Pfam" id="PF12680">
    <property type="entry name" value="SnoaL_2"/>
    <property type="match status" value="1"/>
</dbReference>
<gene>
    <name evidence="3" type="ORF">GCM10010178_87450</name>
</gene>
<reference evidence="4" key="1">
    <citation type="journal article" date="2019" name="Int. J. Syst. Evol. Microbiol.">
        <title>The Global Catalogue of Microorganisms (GCM) 10K type strain sequencing project: providing services to taxonomists for standard genome sequencing and annotation.</title>
        <authorList>
            <consortium name="The Broad Institute Genomics Platform"/>
            <consortium name="The Broad Institute Genome Sequencing Center for Infectious Disease"/>
            <person name="Wu L."/>
            <person name="Ma J."/>
        </authorList>
    </citation>
    <scope>NUCLEOTIDE SEQUENCE [LARGE SCALE GENOMIC DNA]</scope>
    <source>
        <strain evidence="4">JCM 3296</strain>
    </source>
</reference>
<feature type="domain" description="SnoaL-like" evidence="2">
    <location>
        <begin position="7"/>
        <end position="101"/>
    </location>
</feature>
<evidence type="ECO:0000313" key="4">
    <source>
        <dbReference type="Proteomes" id="UP000649573"/>
    </source>
</evidence>
<dbReference type="InterPro" id="IPR017517">
    <property type="entry name" value="Maleyloyr_isom"/>
</dbReference>
<protein>
    <recommendedName>
        <fullName evidence="5">TIGR03086 family protein</fullName>
    </recommendedName>
</protein>
<dbReference type="Gene3D" id="3.10.450.50">
    <property type="match status" value="1"/>
</dbReference>
<dbReference type="NCBIfam" id="TIGR03083">
    <property type="entry name" value="maleylpyruvate isomerase family mycothiol-dependent enzyme"/>
    <property type="match status" value="1"/>
</dbReference>
<dbReference type="Proteomes" id="UP000649573">
    <property type="component" value="Unassembled WGS sequence"/>
</dbReference>
<evidence type="ECO:0000259" key="2">
    <source>
        <dbReference type="Pfam" id="PF12680"/>
    </source>
</evidence>
<dbReference type="NCBIfam" id="TIGR03086">
    <property type="entry name" value="TIGR03086 family metal-binding protein"/>
    <property type="match status" value="1"/>
</dbReference>
<keyword evidence="4" id="KW-1185">Reference proteome</keyword>
<dbReference type="Pfam" id="PF11716">
    <property type="entry name" value="MDMPI_N"/>
    <property type="match status" value="1"/>
</dbReference>
<evidence type="ECO:0000259" key="1">
    <source>
        <dbReference type="Pfam" id="PF11716"/>
    </source>
</evidence>
<dbReference type="InterPro" id="IPR032710">
    <property type="entry name" value="NTF2-like_dom_sf"/>
</dbReference>
<accession>A0ABQ2VHM6</accession>